<evidence type="ECO:0000313" key="4">
    <source>
        <dbReference type="Proteomes" id="UP000244016"/>
    </source>
</evidence>
<dbReference type="InterPro" id="IPR014245">
    <property type="entry name" value="Spore_III_AF"/>
</dbReference>
<protein>
    <recommendedName>
        <fullName evidence="5">Stage III sporulation protein AF</fullName>
    </recommendedName>
</protein>
<feature type="compositionally biased region" description="Basic and acidic residues" evidence="1">
    <location>
        <begin position="197"/>
        <end position="208"/>
    </location>
</feature>
<evidence type="ECO:0000256" key="1">
    <source>
        <dbReference type="SAM" id="MobiDB-lite"/>
    </source>
</evidence>
<dbReference type="EMBL" id="PEBW01000004">
    <property type="protein sequence ID" value="PTQ51689.1"/>
    <property type="molecule type" value="Genomic_DNA"/>
</dbReference>
<accession>A0A2T5G685</accession>
<proteinExistence type="predicted"/>
<keyword evidence="2" id="KW-0472">Membrane</keyword>
<feature type="transmembrane region" description="Helical" evidence="2">
    <location>
        <begin position="37"/>
        <end position="58"/>
    </location>
</feature>
<name>A0A2T5G685_9BACL</name>
<feature type="region of interest" description="Disordered" evidence="1">
    <location>
        <begin position="179"/>
        <end position="208"/>
    </location>
</feature>
<reference evidence="3 4" key="1">
    <citation type="submission" date="2017-08" db="EMBL/GenBank/DDBJ databases">
        <title>Burning lignite coal seam in the remote Altai Mountains harbors a hydrogen-driven thermophilic microbial community.</title>
        <authorList>
            <person name="Kadnikov V.V."/>
            <person name="Mardanov A.V."/>
            <person name="Ivasenko D."/>
            <person name="Beletsky A.V."/>
            <person name="Karnachuk O.V."/>
            <person name="Ravin N.V."/>
        </authorList>
    </citation>
    <scope>NUCLEOTIDE SEQUENCE [LARGE SCALE GENOMIC DNA]</scope>
    <source>
        <strain evidence="3">AL31</strain>
    </source>
</reference>
<evidence type="ECO:0008006" key="5">
    <source>
        <dbReference type="Google" id="ProtNLM"/>
    </source>
</evidence>
<dbReference type="Pfam" id="PF09581">
    <property type="entry name" value="Spore_III_AF"/>
    <property type="match status" value="1"/>
</dbReference>
<comment type="caution">
    <text evidence="3">The sequence shown here is derived from an EMBL/GenBank/DDBJ whole genome shotgun (WGS) entry which is preliminary data.</text>
</comment>
<feature type="transmembrane region" description="Helical" evidence="2">
    <location>
        <begin position="6"/>
        <end position="25"/>
    </location>
</feature>
<gene>
    <name evidence="3" type="ORF">BLITH_1327</name>
</gene>
<organism evidence="3 4">
    <name type="scientific">Brockia lithotrophica</name>
    <dbReference type="NCBI Taxonomy" id="933949"/>
    <lineage>
        <taxon>Bacteria</taxon>
        <taxon>Bacillati</taxon>
        <taxon>Bacillota</taxon>
        <taxon>Bacilli</taxon>
        <taxon>Bacillales</taxon>
        <taxon>Bacillales Family X. Incertae Sedis</taxon>
        <taxon>Brockia</taxon>
    </lineage>
</organism>
<keyword evidence="2" id="KW-1133">Transmembrane helix</keyword>
<dbReference type="AlphaFoldDB" id="A0A2T5G685"/>
<evidence type="ECO:0000313" key="3">
    <source>
        <dbReference type="EMBL" id="PTQ51689.1"/>
    </source>
</evidence>
<dbReference type="Proteomes" id="UP000244016">
    <property type="component" value="Unassembled WGS sequence"/>
</dbReference>
<evidence type="ECO:0000256" key="2">
    <source>
        <dbReference type="SAM" id="Phobius"/>
    </source>
</evidence>
<keyword evidence="2" id="KW-0812">Transmembrane</keyword>
<sequence length="235" mass="25457">MPGLFAWVKELVSLVLFATLAELLLPEGSLRKYARLVLSLLVLTALIGPIASALHRPWTTDEDLLRRIDEILSSSASASRTTRPSFGANGGDERFLREVFRETEERIAQAIASQLAAEGLPVDRVDARLEGSLAHPHVAEVVVYFAASPRTPRKDEPGHISVAVPPIVVSQVVLTPGGKAATESVSPASPTGAPPSVRDETPEHREVEDKARRLLAERFGLPSEVVHVVFARTKE</sequence>